<dbReference type="SMART" id="SM00342">
    <property type="entry name" value="HTH_ARAC"/>
    <property type="match status" value="1"/>
</dbReference>
<protein>
    <submittedName>
        <fullName evidence="6">AraC family transcriptional regulator</fullName>
    </submittedName>
</protein>
<evidence type="ECO:0000256" key="2">
    <source>
        <dbReference type="ARBA" id="ARBA00023125"/>
    </source>
</evidence>
<gene>
    <name evidence="6" type="ORF">AWB82_00068</name>
</gene>
<reference evidence="6" key="1">
    <citation type="submission" date="2016-01" db="EMBL/GenBank/DDBJ databases">
        <authorList>
            <person name="Peeters C."/>
        </authorList>
    </citation>
    <scope>NUCLEOTIDE SEQUENCE [LARGE SCALE GENOMIC DNA]</scope>
    <source>
        <strain evidence="6">LMG 29325</strain>
    </source>
</reference>
<evidence type="ECO:0000313" key="7">
    <source>
        <dbReference type="Proteomes" id="UP000054596"/>
    </source>
</evidence>
<evidence type="ECO:0000256" key="1">
    <source>
        <dbReference type="ARBA" id="ARBA00023015"/>
    </source>
</evidence>
<evidence type="ECO:0000259" key="5">
    <source>
        <dbReference type="PROSITE" id="PS01124"/>
    </source>
</evidence>
<accession>A0A157Z2S2</accession>
<dbReference type="SUPFAM" id="SSF46689">
    <property type="entry name" value="Homeodomain-like"/>
    <property type="match status" value="1"/>
</dbReference>
<proteinExistence type="predicted"/>
<dbReference type="InterPro" id="IPR020449">
    <property type="entry name" value="Tscrpt_reg_AraC-type_HTH"/>
</dbReference>
<dbReference type="PANTHER" id="PTHR47894:SF1">
    <property type="entry name" value="HTH-TYPE TRANSCRIPTIONAL REGULATOR VQSM"/>
    <property type="match status" value="1"/>
</dbReference>
<dbReference type="InterPro" id="IPR032687">
    <property type="entry name" value="AraC-type_N"/>
</dbReference>
<keyword evidence="4" id="KW-0812">Transmembrane</keyword>
<dbReference type="EMBL" id="FCOJ02000001">
    <property type="protein sequence ID" value="SAK39287.1"/>
    <property type="molecule type" value="Genomic_DNA"/>
</dbReference>
<dbReference type="STRING" id="1777143.AWB82_00068"/>
<dbReference type="InterPro" id="IPR018060">
    <property type="entry name" value="HTH_AraC"/>
</dbReference>
<feature type="transmembrane region" description="Helical" evidence="4">
    <location>
        <begin position="157"/>
        <end position="176"/>
    </location>
</feature>
<dbReference type="PANTHER" id="PTHR47894">
    <property type="entry name" value="HTH-TYPE TRANSCRIPTIONAL REGULATOR GADX"/>
    <property type="match status" value="1"/>
</dbReference>
<dbReference type="GO" id="GO:0005829">
    <property type="term" value="C:cytosol"/>
    <property type="evidence" value="ECO:0007669"/>
    <property type="project" value="TreeGrafter"/>
</dbReference>
<comment type="caution">
    <text evidence="6">The sequence shown here is derived from an EMBL/GenBank/DDBJ whole genome shotgun (WGS) entry which is preliminary data.</text>
</comment>
<evidence type="ECO:0000256" key="3">
    <source>
        <dbReference type="ARBA" id="ARBA00023163"/>
    </source>
</evidence>
<dbReference type="Gene3D" id="1.10.10.60">
    <property type="entry name" value="Homeodomain-like"/>
    <property type="match status" value="1"/>
</dbReference>
<dbReference type="AlphaFoldDB" id="A0A157Z2S2"/>
<dbReference type="PROSITE" id="PS01124">
    <property type="entry name" value="HTH_ARAC_FAMILY_2"/>
    <property type="match status" value="1"/>
</dbReference>
<sequence>MPKTITLTERFGHLVTTPSPKKKIERDSISVSLVEAALRCAEMRGVAREHLLAAAGIAPATLDSPRARVSPVQYGKLWNATADALDDEFFGQDAHPMRRGSFVLLCHAALSSRDGAQALARIASFMRLVLDDLTFEPDIDGERVRIWLADKAAPKTMFAYATGFILVYGLLCWLVGRRIPVLAAHLRCPEPADSDEYRLMFCNDLRFRAARSFVDLSAECAALPVVQTPATLKRFLRDAPANFIVKYRNPDSLAARVRTRLRQTAPTDWPEAESVAAALHMAEATLRRRLKQEGLTYQTIKDALRRDLAIARLAHTQETIPQIADALGFAEPSAFRRAFRKWTGVRPADYRREA</sequence>
<name>A0A157Z2S2_9BURK</name>
<dbReference type="Pfam" id="PF12833">
    <property type="entry name" value="HTH_18"/>
    <property type="match status" value="1"/>
</dbReference>
<feature type="domain" description="HTH araC/xylS-type" evidence="5">
    <location>
        <begin position="251"/>
        <end position="353"/>
    </location>
</feature>
<dbReference type="GO" id="GO:0000976">
    <property type="term" value="F:transcription cis-regulatory region binding"/>
    <property type="evidence" value="ECO:0007669"/>
    <property type="project" value="TreeGrafter"/>
</dbReference>
<keyword evidence="2" id="KW-0238">DNA-binding</keyword>
<evidence type="ECO:0000313" key="6">
    <source>
        <dbReference type="EMBL" id="SAK39287.1"/>
    </source>
</evidence>
<dbReference type="Proteomes" id="UP000054596">
    <property type="component" value="Unassembled WGS sequence"/>
</dbReference>
<keyword evidence="4" id="KW-0472">Membrane</keyword>
<dbReference type="RefSeq" id="WP_407642963.1">
    <property type="nucleotide sequence ID" value="NZ_FCOJ02000001.1"/>
</dbReference>
<dbReference type="PRINTS" id="PR00032">
    <property type="entry name" value="HTHARAC"/>
</dbReference>
<keyword evidence="4" id="KW-1133">Transmembrane helix</keyword>
<keyword evidence="1" id="KW-0805">Transcription regulation</keyword>
<keyword evidence="3" id="KW-0804">Transcription</keyword>
<keyword evidence="7" id="KW-1185">Reference proteome</keyword>
<dbReference type="Pfam" id="PF12625">
    <property type="entry name" value="Arabinose_bd"/>
    <property type="match status" value="1"/>
</dbReference>
<dbReference type="InterPro" id="IPR009057">
    <property type="entry name" value="Homeodomain-like_sf"/>
</dbReference>
<evidence type="ECO:0000256" key="4">
    <source>
        <dbReference type="SAM" id="Phobius"/>
    </source>
</evidence>
<dbReference type="GO" id="GO:0003700">
    <property type="term" value="F:DNA-binding transcription factor activity"/>
    <property type="evidence" value="ECO:0007669"/>
    <property type="project" value="InterPro"/>
</dbReference>
<organism evidence="6 7">
    <name type="scientific">Caballeronia glebae</name>
    <dbReference type="NCBI Taxonomy" id="1777143"/>
    <lineage>
        <taxon>Bacteria</taxon>
        <taxon>Pseudomonadati</taxon>
        <taxon>Pseudomonadota</taxon>
        <taxon>Betaproteobacteria</taxon>
        <taxon>Burkholderiales</taxon>
        <taxon>Burkholderiaceae</taxon>
        <taxon>Caballeronia</taxon>
    </lineage>
</organism>